<keyword evidence="6" id="KW-0862">Zinc</keyword>
<accession>A0A916J8T7</accession>
<evidence type="ECO:0000256" key="3">
    <source>
        <dbReference type="ARBA" id="ARBA00022723"/>
    </source>
</evidence>
<evidence type="ECO:0000256" key="8">
    <source>
        <dbReference type="ARBA" id="ARBA00023157"/>
    </source>
</evidence>
<evidence type="ECO:0000256" key="2">
    <source>
        <dbReference type="ARBA" id="ARBA00022670"/>
    </source>
</evidence>
<keyword evidence="8" id="KW-1015">Disulfide bond</keyword>
<comment type="caution">
    <text evidence="10">The sequence shown here is derived from an EMBL/GenBank/DDBJ whole genome shotgun (WGS) entry which is preliminary data.</text>
</comment>
<dbReference type="InterPro" id="IPR024079">
    <property type="entry name" value="MetalloPept_cat_dom_sf"/>
</dbReference>
<dbReference type="GO" id="GO:0008237">
    <property type="term" value="F:metallopeptidase activity"/>
    <property type="evidence" value="ECO:0007669"/>
    <property type="project" value="UniProtKB-KW"/>
</dbReference>
<keyword evidence="3" id="KW-0479">Metal-binding</keyword>
<evidence type="ECO:0000256" key="6">
    <source>
        <dbReference type="ARBA" id="ARBA00022833"/>
    </source>
</evidence>
<dbReference type="Pfam" id="PF05572">
    <property type="entry name" value="Peptidase_M43"/>
    <property type="match status" value="1"/>
</dbReference>
<dbReference type="GO" id="GO:0046872">
    <property type="term" value="F:metal ion binding"/>
    <property type="evidence" value="ECO:0007669"/>
    <property type="project" value="UniProtKB-KW"/>
</dbReference>
<dbReference type="RefSeq" id="WP_215237395.1">
    <property type="nucleotide sequence ID" value="NZ_CAJRAF010000001.1"/>
</dbReference>
<evidence type="ECO:0000313" key="10">
    <source>
        <dbReference type="EMBL" id="CAG4991015.1"/>
    </source>
</evidence>
<dbReference type="InterPro" id="IPR008754">
    <property type="entry name" value="Peptidase_M43"/>
</dbReference>
<evidence type="ECO:0000256" key="1">
    <source>
        <dbReference type="ARBA" id="ARBA00008721"/>
    </source>
</evidence>
<feature type="domain" description="Peptidase M43 pregnancy-associated plasma-A" evidence="9">
    <location>
        <begin position="308"/>
        <end position="471"/>
    </location>
</feature>
<keyword evidence="7" id="KW-0482">Metalloprotease</keyword>
<evidence type="ECO:0000256" key="4">
    <source>
        <dbReference type="ARBA" id="ARBA00022729"/>
    </source>
</evidence>
<evidence type="ECO:0000256" key="5">
    <source>
        <dbReference type="ARBA" id="ARBA00022801"/>
    </source>
</evidence>
<dbReference type="PROSITE" id="PS51257">
    <property type="entry name" value="PROKAR_LIPOPROTEIN"/>
    <property type="match status" value="1"/>
</dbReference>
<dbReference type="Proteomes" id="UP000680038">
    <property type="component" value="Unassembled WGS sequence"/>
</dbReference>
<protein>
    <recommendedName>
        <fullName evidence="9">Peptidase M43 pregnancy-associated plasma-A domain-containing protein</fullName>
    </recommendedName>
</protein>
<evidence type="ECO:0000259" key="9">
    <source>
        <dbReference type="Pfam" id="PF05572"/>
    </source>
</evidence>
<proteinExistence type="inferred from homology"/>
<name>A0A916J8T7_9BACT</name>
<keyword evidence="5" id="KW-0378">Hydrolase</keyword>
<dbReference type="SUPFAM" id="SSF55486">
    <property type="entry name" value="Metalloproteases ('zincins'), catalytic domain"/>
    <property type="match status" value="1"/>
</dbReference>
<keyword evidence="11" id="KW-1185">Reference proteome</keyword>
<dbReference type="Gene3D" id="3.40.390.10">
    <property type="entry name" value="Collagenase (Catalytic Domain)"/>
    <property type="match status" value="1"/>
</dbReference>
<keyword evidence="2" id="KW-0645">Protease</keyword>
<dbReference type="GO" id="GO:0006508">
    <property type="term" value="P:proteolysis"/>
    <property type="evidence" value="ECO:0007669"/>
    <property type="project" value="UniProtKB-KW"/>
</dbReference>
<gene>
    <name evidence="10" type="ORF">DYBT9275_00659</name>
</gene>
<comment type="similarity">
    <text evidence="1">Belongs to the peptidase M43B family.</text>
</comment>
<dbReference type="EMBL" id="CAJRAF010000001">
    <property type="protein sequence ID" value="CAG4991015.1"/>
    <property type="molecule type" value="Genomic_DNA"/>
</dbReference>
<sequence length="513" mass="57280">MNSLIKPGIRLVCLILVIFISSGCEKQMTQPVDDFYRFDKMSRLTIKKPAKTDFFLGIDKADIPLEVTAFDTEGLIIKTPQEAVSFYANENKLVDELFTPDKAGVFRIVGKLAGQVSDTVRLRVFDPASLTLRLTALDETDNQLIANGVDTLGFRIELLYGSEVLKVDMPLVLYVNGKETSQPFSTTEAGEYRFVAKGLGIESNEIVIKAISLPAYAIVRLPVIFHEINRQNLTGNEIRRLTDGMTKAYRNKLNLANGPKDQNATDVYVEFYPATRGLDGNPLSVPGLDRVASQKTSFAQEDTYYDSFNSFWDPEQYLNIWVYPNITGSYANASWAYFGVVTEPMVGMGTGVKGSSPWFPFGIFLNASHLSSTTEEILAHEVGHMFGLDHVFAGNGSSFEPCTAADPDHCSDTPYYDRRTYSDNLSAAFSERFKRTSCAGEQYTSTNFMDYYYGYNNSFTPEQLKRVRHTISYGLWLPTPFNGMVSGRKSGVSSIVTRPANLKYIKPVICDLH</sequence>
<evidence type="ECO:0000256" key="7">
    <source>
        <dbReference type="ARBA" id="ARBA00023049"/>
    </source>
</evidence>
<keyword evidence="4" id="KW-0732">Signal</keyword>
<organism evidence="10 11">
    <name type="scientific">Dyadobacter helix</name>
    <dbReference type="NCBI Taxonomy" id="2822344"/>
    <lineage>
        <taxon>Bacteria</taxon>
        <taxon>Pseudomonadati</taxon>
        <taxon>Bacteroidota</taxon>
        <taxon>Cytophagia</taxon>
        <taxon>Cytophagales</taxon>
        <taxon>Spirosomataceae</taxon>
        <taxon>Dyadobacter</taxon>
    </lineage>
</organism>
<dbReference type="PANTHER" id="PTHR47466">
    <property type="match status" value="1"/>
</dbReference>
<evidence type="ECO:0000313" key="11">
    <source>
        <dbReference type="Proteomes" id="UP000680038"/>
    </source>
</evidence>
<dbReference type="AlphaFoldDB" id="A0A916J8T7"/>
<reference evidence="10" key="1">
    <citation type="submission" date="2021-04" db="EMBL/GenBank/DDBJ databases">
        <authorList>
            <person name="Rodrigo-Torres L."/>
            <person name="Arahal R. D."/>
            <person name="Lucena T."/>
        </authorList>
    </citation>
    <scope>NUCLEOTIDE SEQUENCE</scope>
    <source>
        <strain evidence="10">CECT 9275</strain>
    </source>
</reference>
<dbReference type="PANTHER" id="PTHR47466:SF1">
    <property type="entry name" value="METALLOPROTEASE MEP1 (AFU_ORTHOLOGUE AFUA_1G07730)-RELATED"/>
    <property type="match status" value="1"/>
</dbReference>